<reference evidence="7" key="2">
    <citation type="journal article" date="2021" name="PeerJ">
        <title>Extensive microbial diversity within the chicken gut microbiome revealed by metagenomics and culture.</title>
        <authorList>
            <person name="Gilroy R."/>
            <person name="Ravi A."/>
            <person name="Getino M."/>
            <person name="Pursley I."/>
            <person name="Horton D.L."/>
            <person name="Alikhan N.F."/>
            <person name="Baker D."/>
            <person name="Gharbi K."/>
            <person name="Hall N."/>
            <person name="Watson M."/>
            <person name="Adriaenssens E.M."/>
            <person name="Foster-Nyarko E."/>
            <person name="Jarju S."/>
            <person name="Secka A."/>
            <person name="Antonio M."/>
            <person name="Oren A."/>
            <person name="Chaudhuri R.R."/>
            <person name="La Ragione R."/>
            <person name="Hildebrand F."/>
            <person name="Pallen M.J."/>
        </authorList>
    </citation>
    <scope>NUCLEOTIDE SEQUENCE</scope>
    <source>
        <strain evidence="7">17073</strain>
    </source>
</reference>
<dbReference type="GO" id="GO:0009279">
    <property type="term" value="C:cell outer membrane"/>
    <property type="evidence" value="ECO:0007669"/>
    <property type="project" value="UniProtKB-SubCell"/>
</dbReference>
<evidence type="ECO:0000259" key="6">
    <source>
        <dbReference type="Pfam" id="PF14905"/>
    </source>
</evidence>
<keyword evidence="5" id="KW-0732">Signal</keyword>
<dbReference type="AlphaFoldDB" id="A0A9D1IJM5"/>
<dbReference type="SUPFAM" id="SSF56935">
    <property type="entry name" value="Porins"/>
    <property type="match status" value="1"/>
</dbReference>
<feature type="chain" id="PRO_5038439634" evidence="5">
    <location>
        <begin position="25"/>
        <end position="827"/>
    </location>
</feature>
<name>A0A9D1IJM5_9BACT</name>
<evidence type="ECO:0000256" key="2">
    <source>
        <dbReference type="ARBA" id="ARBA00023136"/>
    </source>
</evidence>
<evidence type="ECO:0000256" key="5">
    <source>
        <dbReference type="SAM" id="SignalP"/>
    </source>
</evidence>
<keyword evidence="3" id="KW-0998">Cell outer membrane</keyword>
<keyword evidence="7" id="KW-0675">Receptor</keyword>
<proteinExistence type="predicted"/>
<dbReference type="InterPro" id="IPR036942">
    <property type="entry name" value="Beta-barrel_TonB_sf"/>
</dbReference>
<comment type="subcellular location">
    <subcellularLocation>
        <location evidence="1">Cell outer membrane</location>
    </subcellularLocation>
</comment>
<evidence type="ECO:0000313" key="8">
    <source>
        <dbReference type="Proteomes" id="UP000824076"/>
    </source>
</evidence>
<dbReference type="InterPro" id="IPR037066">
    <property type="entry name" value="Plug_dom_sf"/>
</dbReference>
<dbReference type="Proteomes" id="UP000824076">
    <property type="component" value="Unassembled WGS sequence"/>
</dbReference>
<dbReference type="Gene3D" id="2.170.130.10">
    <property type="entry name" value="TonB-dependent receptor, plug domain"/>
    <property type="match status" value="1"/>
</dbReference>
<feature type="compositionally biased region" description="Gly residues" evidence="4">
    <location>
        <begin position="815"/>
        <end position="827"/>
    </location>
</feature>
<evidence type="ECO:0000313" key="7">
    <source>
        <dbReference type="EMBL" id="HIU38810.1"/>
    </source>
</evidence>
<evidence type="ECO:0000256" key="3">
    <source>
        <dbReference type="ARBA" id="ARBA00023237"/>
    </source>
</evidence>
<organism evidence="7 8">
    <name type="scientific">Candidatus Limisoma intestinavium</name>
    <dbReference type="NCBI Taxonomy" id="2840856"/>
    <lineage>
        <taxon>Bacteria</taxon>
        <taxon>Pseudomonadati</taxon>
        <taxon>Bacteroidota</taxon>
        <taxon>Bacteroidia</taxon>
        <taxon>Bacteroidales</taxon>
        <taxon>Candidatus Limisoma</taxon>
    </lineage>
</organism>
<accession>A0A9D1IJM5</accession>
<evidence type="ECO:0000256" key="4">
    <source>
        <dbReference type="SAM" id="MobiDB-lite"/>
    </source>
</evidence>
<dbReference type="EMBL" id="DVMS01000116">
    <property type="protein sequence ID" value="HIU38810.1"/>
    <property type="molecule type" value="Genomic_DNA"/>
</dbReference>
<feature type="region of interest" description="Disordered" evidence="4">
    <location>
        <begin position="807"/>
        <end position="827"/>
    </location>
</feature>
<reference evidence="7" key="1">
    <citation type="submission" date="2020-10" db="EMBL/GenBank/DDBJ databases">
        <authorList>
            <person name="Gilroy R."/>
        </authorList>
    </citation>
    <scope>NUCLEOTIDE SEQUENCE</scope>
    <source>
        <strain evidence="7">17073</strain>
    </source>
</reference>
<protein>
    <submittedName>
        <fullName evidence="7">TonB-dependent receptor</fullName>
    </submittedName>
</protein>
<comment type="caution">
    <text evidence="7">The sequence shown here is derived from an EMBL/GenBank/DDBJ whole genome shotgun (WGS) entry which is preliminary data.</text>
</comment>
<keyword evidence="2" id="KW-0472">Membrane</keyword>
<dbReference type="PANTHER" id="PTHR40980">
    <property type="entry name" value="PLUG DOMAIN-CONTAINING PROTEIN"/>
    <property type="match status" value="1"/>
</dbReference>
<gene>
    <name evidence="7" type="ORF">IAD18_03990</name>
</gene>
<dbReference type="Pfam" id="PF14905">
    <property type="entry name" value="OMP_b-brl_3"/>
    <property type="match status" value="1"/>
</dbReference>
<feature type="domain" description="Outer membrane protein beta-barrel" evidence="6">
    <location>
        <begin position="390"/>
        <end position="791"/>
    </location>
</feature>
<evidence type="ECO:0000256" key="1">
    <source>
        <dbReference type="ARBA" id="ARBA00004442"/>
    </source>
</evidence>
<feature type="signal peptide" evidence="5">
    <location>
        <begin position="1"/>
        <end position="24"/>
    </location>
</feature>
<dbReference type="PANTHER" id="PTHR40980:SF4">
    <property type="entry name" value="TONB-DEPENDENT RECEPTOR-LIKE BETA-BARREL DOMAIN-CONTAINING PROTEIN"/>
    <property type="match status" value="1"/>
</dbReference>
<dbReference type="Gene3D" id="2.40.170.20">
    <property type="entry name" value="TonB-dependent receptor, beta-barrel domain"/>
    <property type="match status" value="1"/>
</dbReference>
<dbReference type="InterPro" id="IPR041700">
    <property type="entry name" value="OMP_b-brl_3"/>
</dbReference>
<sequence>MRKFLLYAATACLPLTCFSIPASAADFFVKGVVADSLTNETEPYATLRVDRADGSTDKAIALFVSDEKGAFSEQLPASGEYKLTVSGVGKHAFQRTFAVSDSVPVFDFGRILLRSGVELDEVNVVAQKPLVKAEIDKISYNIEDDPDSETKTTLEMLRKVPMVSVDGQDNITVNGSSNFKVYVNGKPNSLMSNNPKEVLKSLPASTIKSIEVITEPGAKYDAEGVGGILNIVTTDVKMQGYNVSLGANAYNRGADGYFFGTAQIGKFTVSGNYSYSYSTWDSGNSRGERVDYDDAGNDNRILRTNQWGDNNKSKFQYGYLEGSYEPDTLNLITFSGNFYRGKSNYGTISETAMYDLSQTKLYSYRSNGPAENTYGSVGVNVDYQHSFARRKGEYFTLSYRFDNMPNSSKTSTFYTDLFNVPESFDLRGQTQDDDAHTSEHTVQADYVNPITEKHYVDGGLKFVARNNSSDSRVYFEGADGVFAYDEAHSSLFDQKQNILALYADYQLKLGKFGAKAGVRYEHTFMNVDYALHPEQNYSAGFDDVVPSVTLSYSLGMAQTLRLVYNMRLYRPGIWYLNPFRSSTSPTDVSYGNPDLQTEKYHSVGMRYSSFSQHFNINLGLNYNYVGNGISGYSFVRDGVRESTYGNIVEQQTVFLSAWLNWNPTAKTRFTLNMSGAYDNYKSDVLGEKNDGFRMFAYGSFEQELFWKINLNAYGGGSTPYVSLQSKGSSYNYYGLSLYRKFLKDDRLSVSIFAGDFLQKKQKRTTTYSTASYRSTSHMEFSNYYFGISLSWRFGDLKAQVKRAQRGISNDDVKDGGGQQGGSSGGGR</sequence>